<organism evidence="2 3">
    <name type="scientific">Gigaspora margarita</name>
    <dbReference type="NCBI Taxonomy" id="4874"/>
    <lineage>
        <taxon>Eukaryota</taxon>
        <taxon>Fungi</taxon>
        <taxon>Fungi incertae sedis</taxon>
        <taxon>Mucoromycota</taxon>
        <taxon>Glomeromycotina</taxon>
        <taxon>Glomeromycetes</taxon>
        <taxon>Diversisporales</taxon>
        <taxon>Gigasporaceae</taxon>
        <taxon>Gigaspora</taxon>
    </lineage>
</organism>
<evidence type="ECO:0000313" key="2">
    <source>
        <dbReference type="EMBL" id="KAF0525725.1"/>
    </source>
</evidence>
<dbReference type="OrthoDB" id="272077at2759"/>
<feature type="region of interest" description="Disordered" evidence="1">
    <location>
        <begin position="31"/>
        <end position="54"/>
    </location>
</feature>
<dbReference type="EMBL" id="WTPW01000295">
    <property type="protein sequence ID" value="KAF0525725.1"/>
    <property type="molecule type" value="Genomic_DNA"/>
</dbReference>
<gene>
    <name evidence="2" type="ORF">F8M41_014362</name>
</gene>
<dbReference type="PANTHER" id="PTHR43628:SF1">
    <property type="entry name" value="CHITIN SYNTHASE REGULATORY FACTOR 2-RELATED"/>
    <property type="match status" value="1"/>
</dbReference>
<dbReference type="PANTHER" id="PTHR43628">
    <property type="entry name" value="ACTIVATOR OF C KINASE PROTEIN 1-RELATED"/>
    <property type="match status" value="1"/>
</dbReference>
<dbReference type="SUPFAM" id="SSF81901">
    <property type="entry name" value="HCP-like"/>
    <property type="match status" value="3"/>
</dbReference>
<dbReference type="Pfam" id="PF08238">
    <property type="entry name" value="Sel1"/>
    <property type="match status" value="7"/>
</dbReference>
<evidence type="ECO:0000313" key="3">
    <source>
        <dbReference type="Proteomes" id="UP000439903"/>
    </source>
</evidence>
<dbReference type="InterPro" id="IPR006597">
    <property type="entry name" value="Sel1-like"/>
</dbReference>
<protein>
    <submittedName>
        <fullName evidence="2">HCP-like protein</fullName>
    </submittedName>
</protein>
<evidence type="ECO:0000256" key="1">
    <source>
        <dbReference type="SAM" id="MobiDB-lite"/>
    </source>
</evidence>
<dbReference type="Proteomes" id="UP000439903">
    <property type="component" value="Unassembled WGS sequence"/>
</dbReference>
<reference evidence="2 3" key="1">
    <citation type="journal article" date="2019" name="Environ. Microbiol.">
        <title>At the nexus of three kingdoms: the genome of the mycorrhizal fungus Gigaspora margarita provides insights into plant, endobacterial and fungal interactions.</title>
        <authorList>
            <person name="Venice F."/>
            <person name="Ghignone S."/>
            <person name="Salvioli di Fossalunga A."/>
            <person name="Amselem J."/>
            <person name="Novero M."/>
            <person name="Xianan X."/>
            <person name="Sedzielewska Toro K."/>
            <person name="Morin E."/>
            <person name="Lipzen A."/>
            <person name="Grigoriev I.V."/>
            <person name="Henrissat B."/>
            <person name="Martin F.M."/>
            <person name="Bonfante P."/>
        </authorList>
    </citation>
    <scope>NUCLEOTIDE SEQUENCE [LARGE SCALE GENOMIC DNA]</scope>
    <source>
        <strain evidence="2 3">BEG34</strain>
    </source>
</reference>
<proteinExistence type="predicted"/>
<name>A0A8H4ARI4_GIGMA</name>
<feature type="compositionally biased region" description="Low complexity" evidence="1">
    <location>
        <begin position="31"/>
        <end position="40"/>
    </location>
</feature>
<sequence length="345" mass="38813">MAVHPFSHTAALIFHRSKKFVLKLNRKYNSGNNSSNNNSSCGKVNKRNQQDHDPDYLYKRGEVYLFGRAGEPKDEKKAFDYFQRASKLNHTEARGVLGFCYEFGLGVEKDFKRAELHYIPAAESGNGLAQARLAFLRKYGRPCVRIDRAEAEMWQQKVKEQGETAITWLFHAACNENHAAAQYSLGVCYHDGVGVDKSESEAFKWYKKSAEQGHPRGQGVEKNEYMAVNWYREAAAQEHARAQDKLGVCLQLGIGCEKDEKTALHYFRLAAEQDHLTAMYNLANALEKGIGCEIDFEGATHWLERAASSGCRRSCERLKTLLVKECLGQETSGNVYLTGYCAAAA</sequence>
<comment type="caution">
    <text evidence="2">The sequence shown here is derived from an EMBL/GenBank/DDBJ whole genome shotgun (WGS) entry which is preliminary data.</text>
</comment>
<dbReference type="AlphaFoldDB" id="A0A8H4ARI4"/>
<dbReference type="Gene3D" id="1.25.40.10">
    <property type="entry name" value="Tetratricopeptide repeat domain"/>
    <property type="match status" value="3"/>
</dbReference>
<dbReference type="InterPro" id="IPR011990">
    <property type="entry name" value="TPR-like_helical_dom_sf"/>
</dbReference>
<dbReference type="SMART" id="SM00671">
    <property type="entry name" value="SEL1"/>
    <property type="match status" value="7"/>
</dbReference>
<accession>A0A8H4ARI4</accession>
<dbReference type="InterPro" id="IPR052945">
    <property type="entry name" value="Mitotic_Regulator"/>
</dbReference>
<keyword evidence="3" id="KW-1185">Reference proteome</keyword>